<dbReference type="PANTHER" id="PTHR46323">
    <property type="entry name" value="BETA-GALACTOSIDASE"/>
    <property type="match status" value="1"/>
</dbReference>
<dbReference type="SUPFAM" id="SSF51445">
    <property type="entry name" value="(Trans)glycosidases"/>
    <property type="match status" value="1"/>
</dbReference>
<evidence type="ECO:0000259" key="11">
    <source>
        <dbReference type="SMART" id="SM01038"/>
    </source>
</evidence>
<dbReference type="GO" id="GO:0005990">
    <property type="term" value="P:lactose catabolic process"/>
    <property type="evidence" value="ECO:0007669"/>
    <property type="project" value="TreeGrafter"/>
</dbReference>
<dbReference type="GO" id="GO:0004565">
    <property type="term" value="F:beta-galactosidase activity"/>
    <property type="evidence" value="ECO:0007669"/>
    <property type="project" value="UniProtKB-EC"/>
</dbReference>
<dbReference type="SUPFAM" id="SSF74650">
    <property type="entry name" value="Galactose mutarotase-like"/>
    <property type="match status" value="1"/>
</dbReference>
<gene>
    <name evidence="12" type="ORF">SAMN05661044_05304</name>
</gene>
<dbReference type="Pfam" id="PF02929">
    <property type="entry name" value="Bgal_small_N"/>
    <property type="match status" value="1"/>
</dbReference>
<dbReference type="Pfam" id="PF02836">
    <property type="entry name" value="Glyco_hydro_2_C"/>
    <property type="match status" value="1"/>
</dbReference>
<dbReference type="Pfam" id="PF16353">
    <property type="entry name" value="LacZ_4"/>
    <property type="match status" value="1"/>
</dbReference>
<dbReference type="Gene3D" id="2.60.120.260">
    <property type="entry name" value="Galactose-binding domain-like"/>
    <property type="match status" value="1"/>
</dbReference>
<dbReference type="InterPro" id="IPR008979">
    <property type="entry name" value="Galactose-bd-like_sf"/>
</dbReference>
<dbReference type="InterPro" id="IPR023230">
    <property type="entry name" value="Glyco_hydro_2_CS"/>
</dbReference>
<reference evidence="13" key="1">
    <citation type="submission" date="2016-10" db="EMBL/GenBank/DDBJ databases">
        <authorList>
            <person name="Varghese N."/>
            <person name="Submissions S."/>
        </authorList>
    </citation>
    <scope>NUCLEOTIDE SEQUENCE [LARGE SCALE GENOMIC DNA]</scope>
    <source>
        <strain evidence="13">DSM 18733</strain>
    </source>
</reference>
<keyword evidence="13" id="KW-1185">Reference proteome</keyword>
<feature type="domain" description="Beta galactosidase small chain/" evidence="11">
    <location>
        <begin position="815"/>
        <end position="1086"/>
    </location>
</feature>
<evidence type="ECO:0000256" key="6">
    <source>
        <dbReference type="ARBA" id="ARBA00022801"/>
    </source>
</evidence>
<evidence type="ECO:0000313" key="13">
    <source>
        <dbReference type="Proteomes" id="UP000199421"/>
    </source>
</evidence>
<evidence type="ECO:0000256" key="5">
    <source>
        <dbReference type="ARBA" id="ARBA00012756"/>
    </source>
</evidence>
<dbReference type="InterPro" id="IPR036156">
    <property type="entry name" value="Beta-gal/glucu_dom_sf"/>
</dbReference>
<dbReference type="PROSITE" id="PS00608">
    <property type="entry name" value="GLYCOSYL_HYDROL_F2_2"/>
    <property type="match status" value="1"/>
</dbReference>
<dbReference type="Pfam" id="PF00703">
    <property type="entry name" value="Glyco_hydro_2"/>
    <property type="match status" value="1"/>
</dbReference>
<organism evidence="12 13">
    <name type="scientific">Olivibacter domesticus</name>
    <name type="common">Pseudosphingobacterium domesticum</name>
    <dbReference type="NCBI Taxonomy" id="407022"/>
    <lineage>
        <taxon>Bacteria</taxon>
        <taxon>Pseudomonadati</taxon>
        <taxon>Bacteroidota</taxon>
        <taxon>Sphingobacteriia</taxon>
        <taxon>Sphingobacteriales</taxon>
        <taxon>Sphingobacteriaceae</taxon>
        <taxon>Olivibacter</taxon>
    </lineage>
</organism>
<keyword evidence="6 10" id="KW-0378">Hydrolase</keyword>
<keyword evidence="7" id="KW-0106">Calcium</keyword>
<dbReference type="InterPro" id="IPR006101">
    <property type="entry name" value="Glyco_hydro_2"/>
</dbReference>
<dbReference type="STRING" id="407022.SAMN05661044_05304"/>
<name>A0A1H7YNX6_OLID1</name>
<dbReference type="InterPro" id="IPR032312">
    <property type="entry name" value="LacZ_4"/>
</dbReference>
<dbReference type="InterPro" id="IPR014718">
    <property type="entry name" value="GH-type_carb-bd"/>
</dbReference>
<comment type="cofactor">
    <cofactor evidence="2">
        <name>Ca(2+)</name>
        <dbReference type="ChEBI" id="CHEBI:29108"/>
    </cofactor>
</comment>
<dbReference type="InterPro" id="IPR017853">
    <property type="entry name" value="GH"/>
</dbReference>
<comment type="similarity">
    <text evidence="3 10">Belongs to the glycosyl hydrolase 2 family.</text>
</comment>
<dbReference type="PANTHER" id="PTHR46323:SF2">
    <property type="entry name" value="BETA-GALACTOSIDASE"/>
    <property type="match status" value="1"/>
</dbReference>
<dbReference type="GO" id="GO:0030246">
    <property type="term" value="F:carbohydrate binding"/>
    <property type="evidence" value="ECO:0007669"/>
    <property type="project" value="InterPro"/>
</dbReference>
<dbReference type="AlphaFoldDB" id="A0A1H7YNX6"/>
<proteinExistence type="inferred from homology"/>
<dbReference type="PRINTS" id="PR00132">
    <property type="entry name" value="GLHYDRLASE2"/>
</dbReference>
<evidence type="ECO:0000313" key="12">
    <source>
        <dbReference type="EMBL" id="SEM47663.1"/>
    </source>
</evidence>
<dbReference type="SUPFAM" id="SSF49785">
    <property type="entry name" value="Galactose-binding domain-like"/>
    <property type="match status" value="1"/>
</dbReference>
<dbReference type="InterPro" id="IPR023232">
    <property type="entry name" value="Glyco_hydro_2_AS"/>
</dbReference>
<sequence>MIISNCHFKSSVGILICWMFWINIYAQTVDGLPATIPPVPGIYQSEPWEDPLVTSINREPSRATAYSYQSTQEALDGNREISGRMLSLNGEWDFFFAQKPADAPIDFYKSSVQGWDKLTVPSNWEMRGYDIPIYKSAVYPFRPVDPPRIPKDYNAVGSYQRVFTIPANWQDMNITLHFGGVSSAFKVWLNGKFLGYGEDSCLPSEFNITPYLQRGENVLSVQVIRWSDGSYLEDQDHWRMSGIQREVMLLAEPKVRIADFHWQAVLDKDYRDAVFSIRPRIENLTGDSINGYTIQAQLYGADKQPVFAKALQRSANEVVNEIYPRLDNVKFGLLEAKVKNPKKWSDEDPNLYTLLLTLTDKDGKVLEVKSCKVGFRSIEFDKNSGKLLINGKVTYLYGVNRHDAHPEKGKALSRDDIRKDLQLIKQFNFNAIRTSHYPNDPYLYELCDEYGIFVMDEANYETHGLGGKLSNDPQWTHAFMERTSRMVMRDKNHPSIIIWSLGNEAGRGPNNAAMAAWIHDFDITRPVHYEPAMGSPREKGYIDPSDARYLKSNDHAHRIGNPVDQYYVDIISRFYPGIFTPELLLNQKNGDKRPILFVEYAHSMGNSTGNMKEFWDIFRAYPRLIGGFIWEFKDHGLIKKDAMGKPFFAYGGDFGEKRHDGNFCIDGMVASDGRPKSAMYECKRVYQPIETSLIDTDDVLLNITNRHAVKNLANYLIKISLLEDGHELLTKTLPTFRLAAGVDTTVSLKSLLPTLKKDHEYLLNISYQLNENKSWADKGFEVAANQLRLTGLAKSDNLSNKFHKVKITSNGEGYRLQSANGKEITISRKNGALVSYKNQGTEQLAQAFLPHFTRPQTDNDRKGWKPSKVLKQWYDAKPALLNQSIDSSTSGIITVVSKYAVVKDSATVEVAYTFNGEGVVKVTNQLRVLNGLPNLPKVGMQGGIKRGYDQVSWYGKGPQENYIDKRFGMDVGIYRLPLDSFIEPYVYPQENANRTDVRWMSLTDKQQQGMVVVADSLLSMSAWPYTEQEIVTAKHHHLLKDAGFVTLNIDLIQMGVGGNDSWSDVSQPLPQYQIPAKDYRYTFYLMPMPSKDVDKKIKEIKF</sequence>
<dbReference type="PROSITE" id="PS00719">
    <property type="entry name" value="GLYCOSYL_HYDROL_F2_1"/>
    <property type="match status" value="1"/>
</dbReference>
<comment type="subunit">
    <text evidence="4">Monomer.</text>
</comment>
<dbReference type="Gene3D" id="3.20.20.80">
    <property type="entry name" value="Glycosidases"/>
    <property type="match status" value="1"/>
</dbReference>
<keyword evidence="8 10" id="KW-0326">Glycosidase</keyword>
<evidence type="ECO:0000256" key="10">
    <source>
        <dbReference type="RuleBase" id="RU361154"/>
    </source>
</evidence>
<dbReference type="InterPro" id="IPR004199">
    <property type="entry name" value="B-gal_small/dom_5"/>
</dbReference>
<dbReference type="Proteomes" id="UP000199421">
    <property type="component" value="Unassembled WGS sequence"/>
</dbReference>
<dbReference type="InterPro" id="IPR013783">
    <property type="entry name" value="Ig-like_fold"/>
</dbReference>
<evidence type="ECO:0000256" key="7">
    <source>
        <dbReference type="ARBA" id="ARBA00022837"/>
    </source>
</evidence>
<evidence type="ECO:0000256" key="8">
    <source>
        <dbReference type="ARBA" id="ARBA00023295"/>
    </source>
</evidence>
<dbReference type="Gene3D" id="2.70.98.10">
    <property type="match status" value="1"/>
</dbReference>
<protein>
    <recommendedName>
        <fullName evidence="5 10">Beta-galactosidase</fullName>
        <ecNumber evidence="5 10">3.2.1.23</ecNumber>
    </recommendedName>
    <alternativeName>
        <fullName evidence="9 10">Lactase</fullName>
    </alternativeName>
</protein>
<evidence type="ECO:0000256" key="9">
    <source>
        <dbReference type="ARBA" id="ARBA00032230"/>
    </source>
</evidence>
<evidence type="ECO:0000256" key="4">
    <source>
        <dbReference type="ARBA" id="ARBA00011245"/>
    </source>
</evidence>
<dbReference type="EMBL" id="FOAF01000013">
    <property type="protein sequence ID" value="SEM47663.1"/>
    <property type="molecule type" value="Genomic_DNA"/>
</dbReference>
<dbReference type="SUPFAM" id="SSF49303">
    <property type="entry name" value="beta-Galactosidase/glucuronidase domain"/>
    <property type="match status" value="2"/>
</dbReference>
<evidence type="ECO:0000256" key="1">
    <source>
        <dbReference type="ARBA" id="ARBA00001412"/>
    </source>
</evidence>
<dbReference type="Pfam" id="PF02837">
    <property type="entry name" value="Glyco_hydro_2_N"/>
    <property type="match status" value="1"/>
</dbReference>
<evidence type="ECO:0000256" key="2">
    <source>
        <dbReference type="ARBA" id="ARBA00001913"/>
    </source>
</evidence>
<dbReference type="InterPro" id="IPR011013">
    <property type="entry name" value="Gal_mutarotase_sf_dom"/>
</dbReference>
<dbReference type="Gene3D" id="2.60.40.10">
    <property type="entry name" value="Immunoglobulins"/>
    <property type="match status" value="2"/>
</dbReference>
<dbReference type="SMART" id="SM01038">
    <property type="entry name" value="Bgal_small_N"/>
    <property type="match status" value="1"/>
</dbReference>
<dbReference type="InterPro" id="IPR006102">
    <property type="entry name" value="Ig-like_GH2"/>
</dbReference>
<accession>A0A1H7YNX6</accession>
<dbReference type="InterPro" id="IPR006104">
    <property type="entry name" value="Glyco_hydro_2_N"/>
</dbReference>
<dbReference type="InterPro" id="IPR050347">
    <property type="entry name" value="Bact_Beta-galactosidase"/>
</dbReference>
<dbReference type="InterPro" id="IPR006103">
    <property type="entry name" value="Glyco_hydro_2_cat"/>
</dbReference>
<evidence type="ECO:0000256" key="3">
    <source>
        <dbReference type="ARBA" id="ARBA00007401"/>
    </source>
</evidence>
<dbReference type="GO" id="GO:0009341">
    <property type="term" value="C:beta-galactosidase complex"/>
    <property type="evidence" value="ECO:0007669"/>
    <property type="project" value="InterPro"/>
</dbReference>
<dbReference type="EC" id="3.2.1.23" evidence="5 10"/>
<comment type="catalytic activity">
    <reaction evidence="1 10">
        <text>Hydrolysis of terminal non-reducing beta-D-galactose residues in beta-D-galactosides.</text>
        <dbReference type="EC" id="3.2.1.23"/>
    </reaction>
</comment>